<proteinExistence type="predicted"/>
<evidence type="ECO:0000313" key="3">
    <source>
        <dbReference type="Proteomes" id="UP000077755"/>
    </source>
</evidence>
<organism evidence="2 3">
    <name type="scientific">Daucus carota subsp. sativus</name>
    <name type="common">Carrot</name>
    <dbReference type="NCBI Taxonomy" id="79200"/>
    <lineage>
        <taxon>Eukaryota</taxon>
        <taxon>Viridiplantae</taxon>
        <taxon>Streptophyta</taxon>
        <taxon>Embryophyta</taxon>
        <taxon>Tracheophyta</taxon>
        <taxon>Spermatophyta</taxon>
        <taxon>Magnoliopsida</taxon>
        <taxon>eudicotyledons</taxon>
        <taxon>Gunneridae</taxon>
        <taxon>Pentapetalae</taxon>
        <taxon>asterids</taxon>
        <taxon>campanulids</taxon>
        <taxon>Apiales</taxon>
        <taxon>Apiaceae</taxon>
        <taxon>Apioideae</taxon>
        <taxon>Scandiceae</taxon>
        <taxon>Daucinae</taxon>
        <taxon>Daucus</taxon>
        <taxon>Daucus sect. Daucus</taxon>
    </lineage>
</organism>
<gene>
    <name evidence="2" type="ORF">DCAR_0518965</name>
</gene>
<feature type="compositionally biased region" description="Gly residues" evidence="1">
    <location>
        <begin position="185"/>
        <end position="199"/>
    </location>
</feature>
<reference evidence="2" key="1">
    <citation type="journal article" date="2016" name="Nat. Genet.">
        <title>A high-quality carrot genome assembly provides new insights into carotenoid accumulation and asterid genome evolution.</title>
        <authorList>
            <person name="Iorizzo M."/>
            <person name="Ellison S."/>
            <person name="Senalik D."/>
            <person name="Zeng P."/>
            <person name="Satapoomin P."/>
            <person name="Huang J."/>
            <person name="Bowman M."/>
            <person name="Iovene M."/>
            <person name="Sanseverino W."/>
            <person name="Cavagnaro P."/>
            <person name="Yildiz M."/>
            <person name="Macko-Podgorni A."/>
            <person name="Moranska E."/>
            <person name="Grzebelus E."/>
            <person name="Grzebelus D."/>
            <person name="Ashrafi H."/>
            <person name="Zheng Z."/>
            <person name="Cheng S."/>
            <person name="Spooner D."/>
            <person name="Van Deynze A."/>
            <person name="Simon P."/>
        </authorList>
    </citation>
    <scope>NUCLEOTIDE SEQUENCE</scope>
    <source>
        <tissue evidence="2">Leaf</tissue>
    </source>
</reference>
<keyword evidence="3" id="KW-1185">Reference proteome</keyword>
<dbReference type="EMBL" id="CP093347">
    <property type="protein sequence ID" value="WOG99612.1"/>
    <property type="molecule type" value="Genomic_DNA"/>
</dbReference>
<dbReference type="AlphaFoldDB" id="A0AAF0X139"/>
<dbReference type="KEGG" id="dcr:108221218"/>
<evidence type="ECO:0000256" key="1">
    <source>
        <dbReference type="SAM" id="MobiDB-lite"/>
    </source>
</evidence>
<accession>A0AAF0X139</accession>
<name>A0AAF0X139_DAUCS</name>
<feature type="region of interest" description="Disordered" evidence="1">
    <location>
        <begin position="184"/>
        <end position="230"/>
    </location>
</feature>
<reference evidence="2" key="2">
    <citation type="submission" date="2022-03" db="EMBL/GenBank/DDBJ databases">
        <title>Draft title - Genomic analysis of global carrot germplasm unveils the trajectory of domestication and the origin of high carotenoid orange carrot.</title>
        <authorList>
            <person name="Iorizzo M."/>
            <person name="Ellison S."/>
            <person name="Senalik D."/>
            <person name="Macko-Podgorni A."/>
            <person name="Grzebelus D."/>
            <person name="Bostan H."/>
            <person name="Rolling W."/>
            <person name="Curaba J."/>
            <person name="Simon P."/>
        </authorList>
    </citation>
    <scope>NUCLEOTIDE SEQUENCE</scope>
    <source>
        <tissue evidence="2">Leaf</tissue>
    </source>
</reference>
<sequence>MALTGLVIPDSLSQENDRLKNDLACAKEIEEYLRNELAENEFKLKAYKNSSQVVQNISEKNTKNNKLSIGYDYGRRLGNETVSARVGDDTVKPNILKKVGNPEFKSDNTFKNVVNKVETDSFKGTVKRKTKIVTFVPAVKTVEAKDVVKGSPTTTSECAINIVNTKSKNKNEIGEIRRSVLVFDSGGGGGDGDGGGGFGDEGEDDGGGGDAVGSGGGGEGEGGGGGGLDSLVVDTVEANMEGQRTWMGWRHEVAGSEDGGTLGWRRRRGCERI</sequence>
<dbReference type="Proteomes" id="UP000077755">
    <property type="component" value="Chromosome 5"/>
</dbReference>
<evidence type="ECO:0000313" key="2">
    <source>
        <dbReference type="EMBL" id="WOG99612.1"/>
    </source>
</evidence>
<protein>
    <submittedName>
        <fullName evidence="2">Uncharacterized protein</fullName>
    </submittedName>
</protein>
<feature type="compositionally biased region" description="Gly residues" evidence="1">
    <location>
        <begin position="208"/>
        <end position="228"/>
    </location>
</feature>